<comment type="caution">
    <text evidence="2">The sequence shown here is derived from an EMBL/GenBank/DDBJ whole genome shotgun (WGS) entry which is preliminary data.</text>
</comment>
<dbReference type="Proteomes" id="UP001153269">
    <property type="component" value="Unassembled WGS sequence"/>
</dbReference>
<dbReference type="AlphaFoldDB" id="A0A9N7YJU5"/>
<dbReference type="EMBL" id="CADEAL010001035">
    <property type="protein sequence ID" value="CAB1428268.1"/>
    <property type="molecule type" value="Genomic_DNA"/>
</dbReference>
<feature type="region of interest" description="Disordered" evidence="1">
    <location>
        <begin position="1"/>
        <end position="29"/>
    </location>
</feature>
<name>A0A9N7YJU5_PLEPL</name>
<proteinExistence type="predicted"/>
<evidence type="ECO:0000256" key="1">
    <source>
        <dbReference type="SAM" id="MobiDB-lite"/>
    </source>
</evidence>
<evidence type="ECO:0000313" key="2">
    <source>
        <dbReference type="EMBL" id="CAB1428268.1"/>
    </source>
</evidence>
<gene>
    <name evidence="2" type="ORF">PLEPLA_LOCUS16234</name>
</gene>
<reference evidence="2" key="1">
    <citation type="submission" date="2020-03" db="EMBL/GenBank/DDBJ databases">
        <authorList>
            <person name="Weist P."/>
        </authorList>
    </citation>
    <scope>NUCLEOTIDE SEQUENCE</scope>
</reference>
<evidence type="ECO:0000313" key="3">
    <source>
        <dbReference type="Proteomes" id="UP001153269"/>
    </source>
</evidence>
<sequence>MEPRETSIPRTGARNPPWESRRRRSPLPAPLDPICDDFHRFLAPPVMSRYSGLRVRLAPQAAAELWGGKRR</sequence>
<protein>
    <submittedName>
        <fullName evidence="2">Uncharacterized protein</fullName>
    </submittedName>
</protein>
<organism evidence="2 3">
    <name type="scientific">Pleuronectes platessa</name>
    <name type="common">European plaice</name>
    <dbReference type="NCBI Taxonomy" id="8262"/>
    <lineage>
        <taxon>Eukaryota</taxon>
        <taxon>Metazoa</taxon>
        <taxon>Chordata</taxon>
        <taxon>Craniata</taxon>
        <taxon>Vertebrata</taxon>
        <taxon>Euteleostomi</taxon>
        <taxon>Actinopterygii</taxon>
        <taxon>Neopterygii</taxon>
        <taxon>Teleostei</taxon>
        <taxon>Neoteleostei</taxon>
        <taxon>Acanthomorphata</taxon>
        <taxon>Carangaria</taxon>
        <taxon>Pleuronectiformes</taxon>
        <taxon>Pleuronectoidei</taxon>
        <taxon>Pleuronectidae</taxon>
        <taxon>Pleuronectes</taxon>
    </lineage>
</organism>
<keyword evidence="3" id="KW-1185">Reference proteome</keyword>
<accession>A0A9N7YJU5</accession>